<evidence type="ECO:0000256" key="11">
    <source>
        <dbReference type="PIRNR" id="PIRNR016933"/>
    </source>
</evidence>
<reference evidence="14" key="2">
    <citation type="submission" date="2023-03" db="EMBL/GenBank/DDBJ databases">
        <title>Complete genome sequences of 52 Bacillus and Priestia strains isolated from West-African fermentations and 26 reference strains from the DSMZ collection.</title>
        <authorList>
            <person name="Wiedenbein E.S."/>
            <person name="Canoy T.S."/>
            <person name="Hui Y."/>
            <person name="Parkouda C."/>
            <person name="Dawende C."/>
            <person name="Ametefe E."/>
            <person name="Jespersen L."/>
            <person name="Nielsen D.S."/>
        </authorList>
    </citation>
    <scope>NUCLEOTIDE SEQUENCE</scope>
    <source>
        <strain evidence="14">PRO56</strain>
    </source>
</reference>
<keyword evidence="7 11" id="KW-0378">Hydrolase</keyword>
<accession>A0A0D1KR33</accession>
<dbReference type="STRING" id="483913.AN935_11185"/>
<dbReference type="PATRIC" id="fig|1423.173.peg.2080"/>
<evidence type="ECO:0000313" key="14">
    <source>
        <dbReference type="EMBL" id="WEY83314.1"/>
    </source>
</evidence>
<organism evidence="13 16">
    <name type="scientific">Bacillus subtilis</name>
    <dbReference type="NCBI Taxonomy" id="1423"/>
    <lineage>
        <taxon>Bacteria</taxon>
        <taxon>Bacillati</taxon>
        <taxon>Bacillota</taxon>
        <taxon>Bacilli</taxon>
        <taxon>Bacillales</taxon>
        <taxon>Bacillaceae</taxon>
        <taxon>Bacillus</taxon>
    </lineage>
</organism>
<evidence type="ECO:0000256" key="1">
    <source>
        <dbReference type="ARBA" id="ARBA00004651"/>
    </source>
</evidence>
<proteinExistence type="inferred from homology"/>
<dbReference type="NCBIfam" id="NF033739">
    <property type="entry name" value="intramemb_PrsW"/>
    <property type="match status" value="1"/>
</dbReference>
<dbReference type="EMBL" id="JXBC01000003">
    <property type="protein sequence ID" value="KIU11430.1"/>
    <property type="molecule type" value="Genomic_DNA"/>
</dbReference>
<evidence type="ECO:0000256" key="5">
    <source>
        <dbReference type="ARBA" id="ARBA00022670"/>
    </source>
</evidence>
<keyword evidence="5 11" id="KW-0645">Protease</keyword>
<keyword evidence="9 11" id="KW-0472">Membrane</keyword>
<reference evidence="13 16" key="1">
    <citation type="submission" date="2014-12" db="EMBL/GenBank/DDBJ databases">
        <title>Comparative genome analysis of Bacillus coagulans HM-08, Clostridium butyricum HM-68, Bacillus subtilis HM-66 and Bacillus licheniformis BL-09.</title>
        <authorList>
            <person name="Zhang H."/>
        </authorList>
    </citation>
    <scope>NUCLEOTIDE SEQUENCE [LARGE SCALE GENOMIC DNA]</scope>
    <source>
        <strain evidence="13 16">HM-66</strain>
    </source>
</reference>
<dbReference type="MEROPS" id="M82.001"/>
<dbReference type="EC" id="3.4.-.-" evidence="11"/>
<dbReference type="InterPro" id="IPR026898">
    <property type="entry name" value="PrsW"/>
</dbReference>
<feature type="transmembrane region" description="Helical" evidence="12">
    <location>
        <begin position="33"/>
        <end position="54"/>
    </location>
</feature>
<evidence type="ECO:0000256" key="3">
    <source>
        <dbReference type="ARBA" id="ARBA00018997"/>
    </source>
</evidence>
<dbReference type="GO" id="GO:0008233">
    <property type="term" value="F:peptidase activity"/>
    <property type="evidence" value="ECO:0007669"/>
    <property type="project" value="UniProtKB-KW"/>
</dbReference>
<dbReference type="Pfam" id="PF13367">
    <property type="entry name" value="PrsW-protease"/>
    <property type="match status" value="1"/>
</dbReference>
<evidence type="ECO:0000256" key="7">
    <source>
        <dbReference type="ARBA" id="ARBA00022801"/>
    </source>
</evidence>
<dbReference type="Proteomes" id="UP000032247">
    <property type="component" value="Unassembled WGS sequence"/>
</dbReference>
<dbReference type="Proteomes" id="UP001214898">
    <property type="component" value="Chromosome"/>
</dbReference>
<evidence type="ECO:0000256" key="8">
    <source>
        <dbReference type="ARBA" id="ARBA00022989"/>
    </source>
</evidence>
<evidence type="ECO:0000256" key="9">
    <source>
        <dbReference type="ARBA" id="ARBA00023136"/>
    </source>
</evidence>
<evidence type="ECO:0000313" key="16">
    <source>
        <dbReference type="Proteomes" id="UP000032247"/>
    </source>
</evidence>
<protein>
    <recommendedName>
        <fullName evidence="3 11">Protease PrsW</fullName>
        <ecNumber evidence="11">3.4.-.-</ecNumber>
    </recommendedName>
    <alternativeName>
        <fullName evidence="10 11">Protease responsible for activating sigma-W</fullName>
    </alternativeName>
</protein>
<dbReference type="GO" id="GO:0005886">
    <property type="term" value="C:plasma membrane"/>
    <property type="evidence" value="ECO:0007669"/>
    <property type="project" value="UniProtKB-SubCell"/>
</dbReference>
<keyword evidence="6 12" id="KW-0812">Transmembrane</keyword>
<dbReference type="PANTHER" id="PTHR36844">
    <property type="entry name" value="PROTEASE PRSW"/>
    <property type="match status" value="1"/>
</dbReference>
<evidence type="ECO:0000256" key="4">
    <source>
        <dbReference type="ARBA" id="ARBA00022475"/>
    </source>
</evidence>
<dbReference type="EMBL" id="CP120576">
    <property type="protein sequence ID" value="WEY83314.1"/>
    <property type="molecule type" value="Genomic_DNA"/>
</dbReference>
<reference evidence="15" key="3">
    <citation type="submission" date="2023-05" db="EMBL/GenBank/DDBJ databases">
        <title>Complete genome sequence of Bacillus subtilis SRCM117797 isolated from Soybean paste.</title>
        <authorList>
            <person name="Abraha H.B."/>
            <person name="Kim K.-P."/>
            <person name="Ryu M.-S."/>
            <person name="Jeong D.-Y."/>
        </authorList>
    </citation>
    <scope>NUCLEOTIDE SEQUENCE</scope>
    <source>
        <strain evidence="15">SRCM117797</strain>
    </source>
</reference>
<dbReference type="PANTHER" id="PTHR36844:SF1">
    <property type="entry name" value="PROTEASE PRSW"/>
    <property type="match status" value="1"/>
</dbReference>
<dbReference type="PIRSF" id="PIRSF016933">
    <property type="entry name" value="PrsW"/>
    <property type="match status" value="1"/>
</dbReference>
<dbReference type="GO" id="GO:0006508">
    <property type="term" value="P:proteolysis"/>
    <property type="evidence" value="ECO:0007669"/>
    <property type="project" value="UniProtKB-KW"/>
</dbReference>
<name>A0A0D1KR33_BACIU</name>
<dbReference type="Proteomes" id="UP001229422">
    <property type="component" value="Chromosome"/>
</dbReference>
<comment type="similarity">
    <text evidence="2 11">Belongs to the protease PrsW family.</text>
</comment>
<evidence type="ECO:0000256" key="2">
    <source>
        <dbReference type="ARBA" id="ARBA00009165"/>
    </source>
</evidence>
<feature type="transmembrane region" description="Helical" evidence="12">
    <location>
        <begin position="188"/>
        <end position="204"/>
    </location>
</feature>
<evidence type="ECO:0000256" key="12">
    <source>
        <dbReference type="SAM" id="Phobius"/>
    </source>
</evidence>
<feature type="transmembrane region" description="Helical" evidence="12">
    <location>
        <begin position="127"/>
        <end position="149"/>
    </location>
</feature>
<evidence type="ECO:0000313" key="15">
    <source>
        <dbReference type="EMBL" id="WHM21879.1"/>
    </source>
</evidence>
<evidence type="ECO:0000256" key="10">
    <source>
        <dbReference type="ARBA" id="ARBA00030345"/>
    </source>
</evidence>
<feature type="transmembrane region" description="Helical" evidence="12">
    <location>
        <begin position="6"/>
        <end position="21"/>
    </location>
</feature>
<dbReference type="RefSeq" id="WP_017695897.1">
    <property type="nucleotide sequence ID" value="NZ_CP035403.1"/>
</dbReference>
<feature type="transmembrane region" description="Helical" evidence="12">
    <location>
        <begin position="100"/>
        <end position="121"/>
    </location>
</feature>
<dbReference type="AlphaFoldDB" id="A0A0D1KR33"/>
<keyword evidence="4 11" id="KW-1003">Cell membrane</keyword>
<dbReference type="InterPro" id="IPR023596">
    <property type="entry name" value="Peptidase_PrsW_arch/bac"/>
</dbReference>
<comment type="subcellular location">
    <subcellularLocation>
        <location evidence="1">Cell membrane</location>
        <topology evidence="1">Multi-pass membrane protein</topology>
    </subcellularLocation>
</comment>
<evidence type="ECO:0000256" key="6">
    <source>
        <dbReference type="ARBA" id="ARBA00022692"/>
    </source>
</evidence>
<sequence>MFAIISAGIAPGIALLSYFYLKDQYDNEPVHMVLRSFFLGVVLVFPIMFIQYVLEKENVGGGSFFVSFLSSGFLEESLKWFILMISVYPHAHFDEHYDGIVYGTSVSLGFATLENILYLIGHGVEHAFVRALLPVSCHALIGVIMGFYLGKARFSADKARVKWLILSLVVPSLLHGSYDFILTALSNWIYYMLPFMVFLWWFGLRKAKKARSVNMMQV</sequence>
<gene>
    <name evidence="14" type="primary">prsW</name>
    <name evidence="14" type="ORF">P5633_12820</name>
    <name evidence="15" type="ORF">QL281_01885</name>
    <name evidence="13" type="ORF">SC09_Contig24orf00409</name>
</gene>
<evidence type="ECO:0000313" key="13">
    <source>
        <dbReference type="EMBL" id="KIU11430.1"/>
    </source>
</evidence>
<comment type="function">
    <text evidence="11">Involved in the degradation of specific anti-sigma factors.</text>
</comment>
<dbReference type="EMBL" id="CP125292">
    <property type="protein sequence ID" value="WHM21879.1"/>
    <property type="molecule type" value="Genomic_DNA"/>
</dbReference>
<keyword evidence="8 12" id="KW-1133">Transmembrane helix</keyword>